<feature type="region of interest" description="Disordered" evidence="5">
    <location>
        <begin position="92"/>
        <end position="127"/>
    </location>
</feature>
<dbReference type="SMART" id="SM00363">
    <property type="entry name" value="S4"/>
    <property type="match status" value="1"/>
</dbReference>
<dbReference type="GO" id="GO:0003727">
    <property type="term" value="F:single-stranded RNA binding"/>
    <property type="evidence" value="ECO:0007669"/>
    <property type="project" value="InterPro"/>
</dbReference>
<dbReference type="SUPFAM" id="SSF55174">
    <property type="entry name" value="Alpha-L RNA-binding motif"/>
    <property type="match status" value="1"/>
</dbReference>
<evidence type="ECO:0000256" key="5">
    <source>
        <dbReference type="SAM" id="MobiDB-lite"/>
    </source>
</evidence>
<keyword evidence="8" id="KW-1185">Reference proteome</keyword>
<organism evidence="7 8">
    <name type="scientific">Corynebacterium aquatimens</name>
    <dbReference type="NCBI Taxonomy" id="1190508"/>
    <lineage>
        <taxon>Bacteria</taxon>
        <taxon>Bacillati</taxon>
        <taxon>Actinomycetota</taxon>
        <taxon>Actinomycetes</taxon>
        <taxon>Mycobacteriales</taxon>
        <taxon>Corynebacteriaceae</taxon>
        <taxon>Corynebacterium</taxon>
    </lineage>
</organism>
<dbReference type="PROSITE" id="PS50889">
    <property type="entry name" value="S4"/>
    <property type="match status" value="1"/>
</dbReference>
<feature type="domain" description="RNA-binding S4" evidence="6">
    <location>
        <begin position="11"/>
        <end position="75"/>
    </location>
</feature>
<evidence type="ECO:0000259" key="6">
    <source>
        <dbReference type="SMART" id="SM00363"/>
    </source>
</evidence>
<evidence type="ECO:0000313" key="7">
    <source>
        <dbReference type="EMBL" id="MBG6121938.1"/>
    </source>
</evidence>
<keyword evidence="7" id="KW-0346">Stress response</keyword>
<sequence>MTNTEVGSGPVRIDQWVWAVRLYKTRSEAAKAVRAGHVKLNGLSTKPSAPVAPGDRVRAWKDFRDYDYEVTATLKKRVGAPIARTCYIDHSPELPPREIWFSMPRRDPGAGRPTKRDRRELDRLRGR</sequence>
<dbReference type="RefSeq" id="WP_196824413.1">
    <property type="nucleotide sequence ID" value="NZ_CP046980.1"/>
</dbReference>
<dbReference type="EMBL" id="JADOUE010000001">
    <property type="protein sequence ID" value="MBG6121938.1"/>
    <property type="molecule type" value="Genomic_DNA"/>
</dbReference>
<protein>
    <submittedName>
        <fullName evidence="7">Ribosome-associated heat shock protein Hsp15</fullName>
    </submittedName>
</protein>
<evidence type="ECO:0000256" key="3">
    <source>
        <dbReference type="ARBA" id="ARBA00023125"/>
    </source>
</evidence>
<evidence type="ECO:0000256" key="4">
    <source>
        <dbReference type="PROSITE-ProRule" id="PRU00182"/>
    </source>
</evidence>
<dbReference type="GO" id="GO:0043023">
    <property type="term" value="F:ribosomal large subunit binding"/>
    <property type="evidence" value="ECO:0007669"/>
    <property type="project" value="InterPro"/>
</dbReference>
<comment type="similarity">
    <text evidence="1">Belongs to the HSP15 family.</text>
</comment>
<dbReference type="GO" id="GO:0034605">
    <property type="term" value="P:cellular response to heat"/>
    <property type="evidence" value="ECO:0007669"/>
    <property type="project" value="InterPro"/>
</dbReference>
<dbReference type="GO" id="GO:0003677">
    <property type="term" value="F:DNA binding"/>
    <property type="evidence" value="ECO:0007669"/>
    <property type="project" value="UniProtKB-KW"/>
</dbReference>
<name>A0A931E3Q6_9CORY</name>
<dbReference type="InterPro" id="IPR002942">
    <property type="entry name" value="S4_RNA-bd"/>
</dbReference>
<dbReference type="AlphaFoldDB" id="A0A931E3Q6"/>
<evidence type="ECO:0000256" key="1">
    <source>
        <dbReference type="ARBA" id="ARBA00008396"/>
    </source>
</evidence>
<accession>A0A931E3Q6</accession>
<dbReference type="InterPro" id="IPR036986">
    <property type="entry name" value="S4_RNA-bd_sf"/>
</dbReference>
<dbReference type="PIRSF" id="PIRSF016821">
    <property type="entry name" value="HSP15"/>
    <property type="match status" value="1"/>
</dbReference>
<evidence type="ECO:0000256" key="2">
    <source>
        <dbReference type="ARBA" id="ARBA00022884"/>
    </source>
</evidence>
<dbReference type="Pfam" id="PF01479">
    <property type="entry name" value="S4"/>
    <property type="match status" value="1"/>
</dbReference>
<reference evidence="7" key="1">
    <citation type="submission" date="2020-11" db="EMBL/GenBank/DDBJ databases">
        <title>Sequencing the genomes of 1000 actinobacteria strains.</title>
        <authorList>
            <person name="Klenk H.-P."/>
        </authorList>
    </citation>
    <scope>NUCLEOTIDE SEQUENCE</scope>
    <source>
        <strain evidence="7">DSM 45632</strain>
    </source>
</reference>
<comment type="caution">
    <text evidence="7">The sequence shown here is derived from an EMBL/GenBank/DDBJ whole genome shotgun (WGS) entry which is preliminary data.</text>
</comment>
<keyword evidence="2 4" id="KW-0694">RNA-binding</keyword>
<evidence type="ECO:0000313" key="8">
    <source>
        <dbReference type="Proteomes" id="UP000658613"/>
    </source>
</evidence>
<gene>
    <name evidence="7" type="ORF">IW254_000907</name>
</gene>
<proteinExistence type="inferred from homology"/>
<dbReference type="CDD" id="cd00165">
    <property type="entry name" value="S4"/>
    <property type="match status" value="1"/>
</dbReference>
<dbReference type="Proteomes" id="UP000658613">
    <property type="component" value="Unassembled WGS sequence"/>
</dbReference>
<dbReference type="Gene3D" id="3.10.290.10">
    <property type="entry name" value="RNA-binding S4 domain"/>
    <property type="match status" value="1"/>
</dbReference>
<dbReference type="InterPro" id="IPR025708">
    <property type="entry name" value="HSP15"/>
</dbReference>
<keyword evidence="3" id="KW-0238">DNA-binding</keyword>
<feature type="compositionally biased region" description="Basic and acidic residues" evidence="5">
    <location>
        <begin position="117"/>
        <end position="127"/>
    </location>
</feature>